<feature type="domain" description="Histidine kinase/HSP90-like ATPase" evidence="10">
    <location>
        <begin position="286"/>
        <end position="380"/>
    </location>
</feature>
<dbReference type="RefSeq" id="WP_089245542.1">
    <property type="nucleotide sequence ID" value="NZ_FZPH01000002.1"/>
</dbReference>
<evidence type="ECO:0000256" key="1">
    <source>
        <dbReference type="ARBA" id="ARBA00000085"/>
    </source>
</evidence>
<dbReference type="InterPro" id="IPR011712">
    <property type="entry name" value="Sig_transdc_His_kin_sub3_dim/P"/>
</dbReference>
<keyword evidence="4" id="KW-0808">Transferase</keyword>
<comment type="catalytic activity">
    <reaction evidence="1">
        <text>ATP + protein L-histidine = ADP + protein N-phospho-L-histidine.</text>
        <dbReference type="EC" id="2.7.13.3"/>
    </reaction>
</comment>
<sequence>MVEQARRAVRQVTDAAYRLPPLVIDSIIALLCYLATIASPVVDGEDTFTMYVFAALSSLPLAWRRRWPVPVTLVTGCATAFLAVNDLIKEVPFGQLVATYTFASLASPAWRAFGIVGTIVGLTISLTPKNSILPVSASVILFGGAYALGAIARSRRGLIANLEARAEQLAADYAQAAARERERIARDMHDIVAHSVSLIVVQAEAGPVVVRRDPARAEQVFDAIADAGRDALTQLRRTLGVLRSEPATRTPQPGLDAIPPLVEQARVAGLAVTLDEAGDRRPIPADTAVAAYRVVQEALTNVVRHARAARVEVLLRWSDQALVLEVRDDGRGPSRRPGGTGGHGLIGMRERVAACGGTLLTGAATDGPGFRVHATLPVVESVVVRG</sequence>
<keyword evidence="6 11" id="KW-0418">Kinase</keyword>
<evidence type="ECO:0000313" key="12">
    <source>
        <dbReference type="Proteomes" id="UP000198362"/>
    </source>
</evidence>
<dbReference type="GO" id="GO:0000155">
    <property type="term" value="F:phosphorelay sensor kinase activity"/>
    <property type="evidence" value="ECO:0007669"/>
    <property type="project" value="InterPro"/>
</dbReference>
<feature type="transmembrane region" description="Helical" evidence="9">
    <location>
        <begin position="132"/>
        <end position="152"/>
    </location>
</feature>
<dbReference type="SMART" id="SM00387">
    <property type="entry name" value="HATPase_c"/>
    <property type="match status" value="1"/>
</dbReference>
<feature type="transmembrane region" description="Helical" evidence="9">
    <location>
        <begin position="21"/>
        <end position="42"/>
    </location>
</feature>
<dbReference type="EMBL" id="FZPH01000002">
    <property type="protein sequence ID" value="SNS94724.1"/>
    <property type="molecule type" value="Genomic_DNA"/>
</dbReference>
<reference evidence="11 12" key="1">
    <citation type="submission" date="2017-06" db="EMBL/GenBank/DDBJ databases">
        <authorList>
            <person name="Kim H.J."/>
            <person name="Triplett B.A."/>
        </authorList>
    </citation>
    <scope>NUCLEOTIDE SEQUENCE [LARGE SCALE GENOMIC DNA]</scope>
    <source>
        <strain evidence="11 12">CGMCC 4.5593</strain>
    </source>
</reference>
<dbReference type="Pfam" id="PF02518">
    <property type="entry name" value="HATPase_c"/>
    <property type="match status" value="1"/>
</dbReference>
<name>A0A239IQM1_9ACTN</name>
<dbReference type="OrthoDB" id="227596at2"/>
<dbReference type="Pfam" id="PF07730">
    <property type="entry name" value="HisKA_3"/>
    <property type="match status" value="1"/>
</dbReference>
<keyword evidence="7" id="KW-0067">ATP-binding</keyword>
<dbReference type="Gene3D" id="3.30.565.10">
    <property type="entry name" value="Histidine kinase-like ATPase, C-terminal domain"/>
    <property type="match status" value="1"/>
</dbReference>
<keyword evidence="12" id="KW-1185">Reference proteome</keyword>
<accession>A0A239IQM1</accession>
<feature type="transmembrane region" description="Helical" evidence="9">
    <location>
        <begin position="109"/>
        <end position="126"/>
    </location>
</feature>
<dbReference type="Pfam" id="PF23539">
    <property type="entry name" value="DUF7134"/>
    <property type="match status" value="1"/>
</dbReference>
<dbReference type="InterPro" id="IPR036890">
    <property type="entry name" value="HATPase_C_sf"/>
</dbReference>
<dbReference type="PANTHER" id="PTHR24421:SF10">
    <property type="entry name" value="NITRATE_NITRITE SENSOR PROTEIN NARQ"/>
    <property type="match status" value="1"/>
</dbReference>
<dbReference type="EC" id="2.7.13.3" evidence="2"/>
<keyword evidence="3" id="KW-0597">Phosphoprotein</keyword>
<dbReference type="Proteomes" id="UP000198362">
    <property type="component" value="Unassembled WGS sequence"/>
</dbReference>
<dbReference type="InterPro" id="IPR055558">
    <property type="entry name" value="DUF7134"/>
</dbReference>
<proteinExistence type="predicted"/>
<keyword evidence="5" id="KW-0547">Nucleotide-binding</keyword>
<evidence type="ECO:0000313" key="11">
    <source>
        <dbReference type="EMBL" id="SNS94724.1"/>
    </source>
</evidence>
<dbReference type="PANTHER" id="PTHR24421">
    <property type="entry name" value="NITRATE/NITRITE SENSOR PROTEIN NARX-RELATED"/>
    <property type="match status" value="1"/>
</dbReference>
<evidence type="ECO:0000256" key="9">
    <source>
        <dbReference type="SAM" id="Phobius"/>
    </source>
</evidence>
<dbReference type="InterPro" id="IPR003594">
    <property type="entry name" value="HATPase_dom"/>
</dbReference>
<evidence type="ECO:0000256" key="6">
    <source>
        <dbReference type="ARBA" id="ARBA00022777"/>
    </source>
</evidence>
<keyword evidence="9" id="KW-0472">Membrane</keyword>
<evidence type="ECO:0000256" key="7">
    <source>
        <dbReference type="ARBA" id="ARBA00022840"/>
    </source>
</evidence>
<evidence type="ECO:0000256" key="2">
    <source>
        <dbReference type="ARBA" id="ARBA00012438"/>
    </source>
</evidence>
<dbReference type="CDD" id="cd16917">
    <property type="entry name" value="HATPase_UhpB-NarQ-NarX-like"/>
    <property type="match status" value="1"/>
</dbReference>
<dbReference type="AlphaFoldDB" id="A0A239IQM1"/>
<evidence type="ECO:0000259" key="10">
    <source>
        <dbReference type="SMART" id="SM00387"/>
    </source>
</evidence>
<evidence type="ECO:0000256" key="5">
    <source>
        <dbReference type="ARBA" id="ARBA00022741"/>
    </source>
</evidence>
<dbReference type="GO" id="GO:0046983">
    <property type="term" value="F:protein dimerization activity"/>
    <property type="evidence" value="ECO:0007669"/>
    <property type="project" value="InterPro"/>
</dbReference>
<dbReference type="GO" id="GO:0016020">
    <property type="term" value="C:membrane"/>
    <property type="evidence" value="ECO:0007669"/>
    <property type="project" value="InterPro"/>
</dbReference>
<dbReference type="InterPro" id="IPR050482">
    <property type="entry name" value="Sensor_HK_TwoCompSys"/>
</dbReference>
<evidence type="ECO:0000256" key="8">
    <source>
        <dbReference type="ARBA" id="ARBA00023012"/>
    </source>
</evidence>
<evidence type="ECO:0000256" key="3">
    <source>
        <dbReference type="ARBA" id="ARBA00022553"/>
    </source>
</evidence>
<keyword evidence="9" id="KW-0812">Transmembrane</keyword>
<keyword evidence="9" id="KW-1133">Transmembrane helix</keyword>
<dbReference type="GO" id="GO:0005524">
    <property type="term" value="F:ATP binding"/>
    <property type="evidence" value="ECO:0007669"/>
    <property type="project" value="UniProtKB-KW"/>
</dbReference>
<evidence type="ECO:0000256" key="4">
    <source>
        <dbReference type="ARBA" id="ARBA00022679"/>
    </source>
</evidence>
<dbReference type="SUPFAM" id="SSF55874">
    <property type="entry name" value="ATPase domain of HSP90 chaperone/DNA topoisomerase II/histidine kinase"/>
    <property type="match status" value="1"/>
</dbReference>
<keyword evidence="8" id="KW-0902">Two-component regulatory system</keyword>
<dbReference type="Gene3D" id="1.20.5.1930">
    <property type="match status" value="1"/>
</dbReference>
<gene>
    <name evidence="11" type="ORF">SAMN05421812_102468</name>
</gene>
<protein>
    <recommendedName>
        <fullName evidence="2">histidine kinase</fullName>
        <ecNumber evidence="2">2.7.13.3</ecNumber>
    </recommendedName>
</protein>
<organism evidence="11 12">
    <name type="scientific">Asanoa hainanensis</name>
    <dbReference type="NCBI Taxonomy" id="560556"/>
    <lineage>
        <taxon>Bacteria</taxon>
        <taxon>Bacillati</taxon>
        <taxon>Actinomycetota</taxon>
        <taxon>Actinomycetes</taxon>
        <taxon>Micromonosporales</taxon>
        <taxon>Micromonosporaceae</taxon>
        <taxon>Asanoa</taxon>
    </lineage>
</organism>